<dbReference type="PANTHER" id="PTHR30572:SF4">
    <property type="entry name" value="ABC TRANSPORTER PERMEASE YTRF"/>
    <property type="match status" value="1"/>
</dbReference>
<feature type="transmembrane region" description="Helical" evidence="7">
    <location>
        <begin position="265"/>
        <end position="284"/>
    </location>
</feature>
<comment type="caution">
    <text evidence="9">The sequence shown here is derived from an EMBL/GenBank/DDBJ whole genome shotgun (WGS) entry which is preliminary data.</text>
</comment>
<dbReference type="InterPro" id="IPR050250">
    <property type="entry name" value="Macrolide_Exporter_MacB"/>
</dbReference>
<feature type="domain" description="ABC3 transporter permease C-terminal" evidence="8">
    <location>
        <begin position="712"/>
        <end position="821"/>
    </location>
</feature>
<evidence type="ECO:0000256" key="6">
    <source>
        <dbReference type="ARBA" id="ARBA00038076"/>
    </source>
</evidence>
<evidence type="ECO:0000256" key="3">
    <source>
        <dbReference type="ARBA" id="ARBA00022692"/>
    </source>
</evidence>
<dbReference type="RefSeq" id="WP_187301877.1">
    <property type="nucleotide sequence ID" value="NZ_JACRYT010000001.1"/>
</dbReference>
<dbReference type="GO" id="GO:0005886">
    <property type="term" value="C:plasma membrane"/>
    <property type="evidence" value="ECO:0007669"/>
    <property type="project" value="UniProtKB-SubCell"/>
</dbReference>
<dbReference type="Proteomes" id="UP000602647">
    <property type="component" value="Unassembled WGS sequence"/>
</dbReference>
<feature type="transmembrane region" description="Helical" evidence="7">
    <location>
        <begin position="358"/>
        <end position="376"/>
    </location>
</feature>
<dbReference type="AlphaFoldDB" id="A0A923NK34"/>
<evidence type="ECO:0000256" key="1">
    <source>
        <dbReference type="ARBA" id="ARBA00004651"/>
    </source>
</evidence>
<evidence type="ECO:0000259" key="8">
    <source>
        <dbReference type="Pfam" id="PF02687"/>
    </source>
</evidence>
<dbReference type="GO" id="GO:0022857">
    <property type="term" value="F:transmembrane transporter activity"/>
    <property type="evidence" value="ECO:0007669"/>
    <property type="project" value="TreeGrafter"/>
</dbReference>
<name>A0A923NK34_9FIRM</name>
<keyword evidence="2" id="KW-1003">Cell membrane</keyword>
<keyword evidence="3 7" id="KW-0812">Transmembrane</keyword>
<reference evidence="9" key="1">
    <citation type="submission" date="2020-08" db="EMBL/GenBank/DDBJ databases">
        <title>Genome public.</title>
        <authorList>
            <person name="Liu C."/>
            <person name="Sun Q."/>
        </authorList>
    </citation>
    <scope>NUCLEOTIDE SEQUENCE</scope>
    <source>
        <strain evidence="9">BX12</strain>
    </source>
</reference>
<evidence type="ECO:0000256" key="5">
    <source>
        <dbReference type="ARBA" id="ARBA00023136"/>
    </source>
</evidence>
<evidence type="ECO:0000313" key="9">
    <source>
        <dbReference type="EMBL" id="MBC6678722.1"/>
    </source>
</evidence>
<keyword evidence="10" id="KW-1185">Reference proteome</keyword>
<dbReference type="PANTHER" id="PTHR30572">
    <property type="entry name" value="MEMBRANE COMPONENT OF TRANSPORTER-RELATED"/>
    <property type="match status" value="1"/>
</dbReference>
<keyword evidence="5 7" id="KW-0472">Membrane</keyword>
<accession>A0A923NK34</accession>
<feature type="transmembrane region" description="Helical" evidence="7">
    <location>
        <begin position="27"/>
        <end position="50"/>
    </location>
</feature>
<organism evidence="9 10">
    <name type="scientific">Zhenpiania hominis</name>
    <dbReference type="NCBI Taxonomy" id="2763644"/>
    <lineage>
        <taxon>Bacteria</taxon>
        <taxon>Bacillati</taxon>
        <taxon>Bacillota</taxon>
        <taxon>Clostridia</taxon>
        <taxon>Peptostreptococcales</taxon>
        <taxon>Anaerovoracaceae</taxon>
        <taxon>Zhenpiania</taxon>
    </lineage>
</organism>
<dbReference type="Pfam" id="PF02687">
    <property type="entry name" value="FtsX"/>
    <property type="match status" value="2"/>
</dbReference>
<keyword evidence="4 7" id="KW-1133">Transmembrane helix</keyword>
<proteinExistence type="inferred from homology"/>
<comment type="subcellular location">
    <subcellularLocation>
        <location evidence="1">Cell membrane</location>
        <topology evidence="1">Multi-pass membrane protein</topology>
    </subcellularLocation>
</comment>
<comment type="similarity">
    <text evidence="6">Belongs to the ABC-4 integral membrane protein family.</text>
</comment>
<evidence type="ECO:0000256" key="2">
    <source>
        <dbReference type="ARBA" id="ARBA00022475"/>
    </source>
</evidence>
<dbReference type="InterPro" id="IPR003838">
    <property type="entry name" value="ABC3_permease_C"/>
</dbReference>
<dbReference type="EMBL" id="JACRYT010000001">
    <property type="protein sequence ID" value="MBC6678722.1"/>
    <property type="molecule type" value="Genomic_DNA"/>
</dbReference>
<sequence length="836" mass="94060">MLKVENKKVTGEVARATYKANRKRNALIIFAILLTTLLIAVVAAVGISYWKAVSERQIRMEGMDYDIALTEPREEQVNRIRGMKEVACAGVAVKCAILEQYQDKTLDKTRLYWLDKTCWEKQTLPALETWNGSYPRKEEEIMLSTFALKNMGIKEPKIGMELPLTYFTLAEGENETSFEKEFVLCGWYTDYSGDMRGYVSQKFFETTGVEQTDFTQGSLKITLNNPLYSEEDIVAMQKAIRVEDRQIIEADYDTISAFCKTVICLGLLLLMIFASGYLFIYNALYISVSKDIRFYGQLKTVGMTSVQLKKTVWLQSLWNAAAGIPLGILSAAVVSKLVIPGILSAVNPQLPAEDFASVPLWVFFLAAGFAFFTNLVSCRKPVKMAGECSPVEAMRYTAVSSKKRTGRWTAGGTGAMAFQNLFRDKKQAFIIFISFIIALSVFLVVNEVIRENDAKLILNETSSYDIRFKNETTLDEIRKPLLTEEKIERVRKIPGVREVRKVTSTEIVVPYQEAVYGRYYKELYQSRYSPGNYQADMKQYRKHPENSSFTARFISVDENGFHVLNESLGNVLDKKAFEAGEIAVAAKTFTEGDNGIAGKKVRFYLPEGRSPKQERSIRIAAVGDIYSNPAYFAGGYTPDLIVSEPYARNLMGNNLFTELIEVEYEEAFSQETEKQVKAVFAEEKQISSESKLDRYTEMKRSENQIKVLGGSLGLIIAILAILNYLNMMAASVQNRARELATLESIGMTTRQIRRMLRLEGLGYAGISAVISLIAGLPLSYVVFKGTSLYRISFSVPWLSDALMIAAILLVCMTAPVVIYNRTQTDSIVQRLRSGEE</sequence>
<feature type="transmembrane region" description="Helical" evidence="7">
    <location>
        <begin position="801"/>
        <end position="820"/>
    </location>
</feature>
<feature type="domain" description="ABC3 transporter permease C-terminal" evidence="8">
    <location>
        <begin position="267"/>
        <end position="383"/>
    </location>
</feature>
<evidence type="ECO:0000256" key="4">
    <source>
        <dbReference type="ARBA" id="ARBA00022989"/>
    </source>
</evidence>
<feature type="transmembrane region" description="Helical" evidence="7">
    <location>
        <begin position="707"/>
        <end position="725"/>
    </location>
</feature>
<feature type="transmembrane region" description="Helical" evidence="7">
    <location>
        <begin position="428"/>
        <end position="445"/>
    </location>
</feature>
<evidence type="ECO:0000256" key="7">
    <source>
        <dbReference type="SAM" id="Phobius"/>
    </source>
</evidence>
<evidence type="ECO:0000313" key="10">
    <source>
        <dbReference type="Proteomes" id="UP000602647"/>
    </source>
</evidence>
<feature type="transmembrane region" description="Helical" evidence="7">
    <location>
        <begin position="317"/>
        <end position="338"/>
    </location>
</feature>
<gene>
    <name evidence="9" type="ORF">H9L42_02635</name>
</gene>
<feature type="transmembrane region" description="Helical" evidence="7">
    <location>
        <begin position="760"/>
        <end position="781"/>
    </location>
</feature>
<protein>
    <submittedName>
        <fullName evidence="9">ABC transporter permease</fullName>
    </submittedName>
</protein>